<dbReference type="FunFam" id="2.10.25.10:FF:000055">
    <property type="entry name" value="alpha-tectorin isoform X1"/>
    <property type="match status" value="1"/>
</dbReference>
<dbReference type="Pfam" id="PF01826">
    <property type="entry name" value="TIL"/>
    <property type="match status" value="1"/>
</dbReference>
<evidence type="ECO:0000256" key="2">
    <source>
        <dbReference type="ARBA" id="ARBA00023180"/>
    </source>
</evidence>
<evidence type="ECO:0000256" key="1">
    <source>
        <dbReference type="ARBA" id="ARBA00023157"/>
    </source>
</evidence>
<dbReference type="Gene3D" id="2.10.25.10">
    <property type="entry name" value="Laminin"/>
    <property type="match status" value="1"/>
</dbReference>
<sequence length="316" mass="35010">CIASGDPHYKTFGGRSYDFMGNCSYLMSAPCNKTFVPYFEVHADNENRFNQFRVSYLKAVHVIVDNIKISILKGGTVQVNGSNVNLPLDTIAGTSVFKSGKYFTISTNFGLTVRYDGNHFMDIKVTKDFQDQLCGLCGDYDKDPKDDFRKPDGSLTSNANDFGHSWNIDPELVLCNKKPNDTTTECIQEEVYRSSEYCGMLLDSRGPFAVCHPKVNPNKYFKDCVFDLCALDGARPVLCEAIEAYVNECQDRGVTVGLWRNESFCPIQCPPNSHYKPCADPCPETCSGKPSSCTGPCSEGCVCDPCYVLSADKCVL</sequence>
<protein>
    <submittedName>
        <fullName evidence="4">(spotted green pufferfish) hypothetical protein</fullName>
    </submittedName>
</protein>
<dbReference type="PROSITE" id="PS51233">
    <property type="entry name" value="VWFD"/>
    <property type="match status" value="1"/>
</dbReference>
<keyword evidence="1" id="KW-1015">Disulfide bond</keyword>
<dbReference type="InterPro" id="IPR002919">
    <property type="entry name" value="TIL_dom"/>
</dbReference>
<dbReference type="SUPFAM" id="SSF57567">
    <property type="entry name" value="Serine protease inhibitors"/>
    <property type="match status" value="1"/>
</dbReference>
<dbReference type="InterPro" id="IPR001846">
    <property type="entry name" value="VWF_type-D"/>
</dbReference>
<dbReference type="AlphaFoldDB" id="Q4T6S6"/>
<comment type="caution">
    <text evidence="4">The sequence shown here is derived from an EMBL/GenBank/DDBJ whole genome shotgun (WGS) entry which is preliminary data.</text>
</comment>
<reference evidence="4" key="2">
    <citation type="submission" date="2004-02" db="EMBL/GenBank/DDBJ databases">
        <authorList>
            <consortium name="Genoscope"/>
            <consortium name="Whitehead Institute Centre for Genome Research"/>
        </authorList>
    </citation>
    <scope>NUCLEOTIDE SEQUENCE</scope>
</reference>
<organism evidence="4">
    <name type="scientific">Tetraodon nigroviridis</name>
    <name type="common">Spotted green pufferfish</name>
    <name type="synonym">Chelonodon nigroviridis</name>
    <dbReference type="NCBI Taxonomy" id="99883"/>
    <lineage>
        <taxon>Eukaryota</taxon>
        <taxon>Metazoa</taxon>
        <taxon>Chordata</taxon>
        <taxon>Craniata</taxon>
        <taxon>Vertebrata</taxon>
        <taxon>Euteleostomi</taxon>
        <taxon>Actinopterygii</taxon>
        <taxon>Neopterygii</taxon>
        <taxon>Teleostei</taxon>
        <taxon>Neoteleostei</taxon>
        <taxon>Acanthomorphata</taxon>
        <taxon>Eupercaria</taxon>
        <taxon>Tetraodontiformes</taxon>
        <taxon>Tetradontoidea</taxon>
        <taxon>Tetraodontidae</taxon>
        <taxon>Tetraodon</taxon>
    </lineage>
</organism>
<dbReference type="GO" id="GO:0005615">
    <property type="term" value="C:extracellular space"/>
    <property type="evidence" value="ECO:0007669"/>
    <property type="project" value="TreeGrafter"/>
</dbReference>
<dbReference type="InterPro" id="IPR014853">
    <property type="entry name" value="VWF/SSPO/ZAN-like_Cys-rich_dom"/>
</dbReference>
<evidence type="ECO:0000259" key="3">
    <source>
        <dbReference type="PROSITE" id="PS51233"/>
    </source>
</evidence>
<evidence type="ECO:0000313" key="4">
    <source>
        <dbReference type="EMBL" id="CAF91406.1"/>
    </source>
</evidence>
<proteinExistence type="predicted"/>
<keyword evidence="2" id="KW-0325">Glycoprotein</keyword>
<dbReference type="Pfam" id="PF08742">
    <property type="entry name" value="C8"/>
    <property type="match status" value="1"/>
</dbReference>
<dbReference type="PANTHER" id="PTHR11339">
    <property type="entry name" value="EXTRACELLULAR MATRIX GLYCOPROTEIN RELATED"/>
    <property type="match status" value="1"/>
</dbReference>
<dbReference type="EMBL" id="CAAE01008628">
    <property type="protein sequence ID" value="CAF91406.1"/>
    <property type="molecule type" value="Genomic_DNA"/>
</dbReference>
<dbReference type="InterPro" id="IPR050780">
    <property type="entry name" value="Mucin_vWF_Thrombospondin_sf"/>
</dbReference>
<feature type="non-terminal residue" evidence="4">
    <location>
        <position position="1"/>
    </location>
</feature>
<dbReference type="SMART" id="SM00216">
    <property type="entry name" value="VWD"/>
    <property type="match status" value="1"/>
</dbReference>
<dbReference type="CDD" id="cd19941">
    <property type="entry name" value="TIL"/>
    <property type="match status" value="1"/>
</dbReference>
<dbReference type="SMART" id="SM00832">
    <property type="entry name" value="C8"/>
    <property type="match status" value="1"/>
</dbReference>
<dbReference type="GO" id="GO:0031012">
    <property type="term" value="C:extracellular matrix"/>
    <property type="evidence" value="ECO:0007669"/>
    <property type="project" value="TreeGrafter"/>
</dbReference>
<feature type="domain" description="VWFD" evidence="3">
    <location>
        <begin position="1"/>
        <end position="176"/>
    </location>
</feature>
<dbReference type="InterPro" id="IPR036084">
    <property type="entry name" value="Ser_inhib-like_sf"/>
</dbReference>
<gene>
    <name evidence="4" type="ORF">GSTENG00006149001</name>
</gene>
<reference evidence="4" key="1">
    <citation type="journal article" date="2004" name="Nature">
        <title>Genome duplication in the teleost fish Tetraodon nigroviridis reveals the early vertebrate proto-karyotype.</title>
        <authorList>
            <person name="Jaillon O."/>
            <person name="Aury J.-M."/>
            <person name="Brunet F."/>
            <person name="Petit J.-L."/>
            <person name="Stange-Thomann N."/>
            <person name="Mauceli E."/>
            <person name="Bouneau L."/>
            <person name="Fischer C."/>
            <person name="Ozouf-Costaz C."/>
            <person name="Bernot A."/>
            <person name="Nicaud S."/>
            <person name="Jaffe D."/>
            <person name="Fisher S."/>
            <person name="Lutfalla G."/>
            <person name="Dossat C."/>
            <person name="Segurens B."/>
            <person name="Dasilva C."/>
            <person name="Salanoubat M."/>
            <person name="Levy M."/>
            <person name="Boudet N."/>
            <person name="Castellano S."/>
            <person name="Anthouard V."/>
            <person name="Jubin C."/>
            <person name="Castelli V."/>
            <person name="Katinka M."/>
            <person name="Vacherie B."/>
            <person name="Biemont C."/>
            <person name="Skalli Z."/>
            <person name="Cattolico L."/>
            <person name="Poulain J."/>
            <person name="De Berardinis V."/>
            <person name="Cruaud C."/>
            <person name="Duprat S."/>
            <person name="Brottier P."/>
            <person name="Coutanceau J.-P."/>
            <person name="Gouzy J."/>
            <person name="Parra G."/>
            <person name="Lardier G."/>
            <person name="Chapple C."/>
            <person name="McKernan K.J."/>
            <person name="McEwan P."/>
            <person name="Bosak S."/>
            <person name="Kellis M."/>
            <person name="Volff J.-N."/>
            <person name="Guigo R."/>
            <person name="Zody M.C."/>
            <person name="Mesirov J."/>
            <person name="Lindblad-Toh K."/>
            <person name="Birren B."/>
            <person name="Nusbaum C."/>
            <person name="Kahn D."/>
            <person name="Robinson-Rechavi M."/>
            <person name="Laudet V."/>
            <person name="Schachter V."/>
            <person name="Quetier F."/>
            <person name="Saurin W."/>
            <person name="Scarpelli C."/>
            <person name="Wincker P."/>
            <person name="Lander E.S."/>
            <person name="Weissenbach J."/>
            <person name="Roest Crollius H."/>
        </authorList>
    </citation>
    <scope>NUCLEOTIDE SEQUENCE [LARGE SCALE GENOMIC DNA]</scope>
</reference>
<dbReference type="Pfam" id="PF00094">
    <property type="entry name" value="VWD"/>
    <property type="match status" value="1"/>
</dbReference>
<accession>Q4T6S6</accession>
<name>Q4T6S6_TETNG</name>
<dbReference type="OrthoDB" id="6236007at2759"/>
<feature type="non-terminal residue" evidence="4">
    <location>
        <position position="316"/>
    </location>
</feature>
<dbReference type="PANTHER" id="PTHR11339:SF373">
    <property type="entry name" value="VWFD DOMAIN-CONTAINING PROTEIN"/>
    <property type="match status" value="1"/>
</dbReference>
<dbReference type="KEGG" id="tng:GSTEN00006149G001"/>